<feature type="binding site" evidence="5">
    <location>
        <position position="92"/>
    </location>
    <ligand>
        <name>AMP</name>
        <dbReference type="ChEBI" id="CHEBI:456215"/>
    </ligand>
</feature>
<sequence>MRLVLLGPPGSGKGTQAAILKNALGVPHISTGDMLRAAVAAGTPTGIKAKAVMDAGNLVSDDILLAMLEERLAQDDVKNGFILDGYPRNLAQASALDGLLAKIKQPLDAVVKLDVPNEDIIARCEIRFEKEHRKDDDPAVVRDRLRVYAEQTAPVADFFEKRGKLQVVNGVGELDEVTARIKQALKHESAAVSG</sequence>
<dbReference type="NCBIfam" id="NF011101">
    <property type="entry name" value="PRK14528.1"/>
    <property type="match status" value="1"/>
</dbReference>
<keyword evidence="1 5" id="KW-0808">Transferase</keyword>
<dbReference type="InterPro" id="IPR033690">
    <property type="entry name" value="Adenylat_kinase_CS"/>
</dbReference>
<evidence type="ECO:0000313" key="8">
    <source>
        <dbReference type="EMBL" id="MFK2917105.1"/>
    </source>
</evidence>
<dbReference type="EC" id="2.7.4.3" evidence="5 7"/>
<dbReference type="RefSeq" id="WP_379985508.1">
    <property type="nucleotide sequence ID" value="NZ_JADIKD010000009.1"/>
</dbReference>
<keyword evidence="9" id="KW-1185">Reference proteome</keyword>
<feature type="binding site" evidence="5">
    <location>
        <position position="172"/>
    </location>
    <ligand>
        <name>ATP</name>
        <dbReference type="ChEBI" id="CHEBI:30616"/>
    </ligand>
</feature>
<feature type="binding site" evidence="5">
    <location>
        <position position="127"/>
    </location>
    <ligand>
        <name>ATP</name>
        <dbReference type="ChEBI" id="CHEBI:30616"/>
    </ligand>
</feature>
<evidence type="ECO:0000256" key="4">
    <source>
        <dbReference type="ARBA" id="ARBA00022777"/>
    </source>
</evidence>
<organism evidence="8 9">
    <name type="scientific">Dyella koreensis</name>
    <dbReference type="NCBI Taxonomy" id="311235"/>
    <lineage>
        <taxon>Bacteria</taxon>
        <taxon>Pseudomonadati</taxon>
        <taxon>Pseudomonadota</taxon>
        <taxon>Gammaproteobacteria</taxon>
        <taxon>Lysobacterales</taxon>
        <taxon>Rhodanobacteraceae</taxon>
        <taxon>Dyella</taxon>
    </lineage>
</organism>
<dbReference type="SUPFAM" id="SSF52540">
    <property type="entry name" value="P-loop containing nucleoside triphosphate hydrolases"/>
    <property type="match status" value="1"/>
</dbReference>
<dbReference type="PROSITE" id="PS00113">
    <property type="entry name" value="ADENYLATE_KINASE"/>
    <property type="match status" value="1"/>
</dbReference>
<evidence type="ECO:0000256" key="1">
    <source>
        <dbReference type="ARBA" id="ARBA00022679"/>
    </source>
</evidence>
<feature type="binding site" evidence="5">
    <location>
        <begin position="10"/>
        <end position="15"/>
    </location>
    <ligand>
        <name>ATP</name>
        <dbReference type="ChEBI" id="CHEBI:30616"/>
    </ligand>
</feature>
<dbReference type="NCBIfam" id="NF011104">
    <property type="entry name" value="PRK14531.1"/>
    <property type="match status" value="1"/>
</dbReference>
<feature type="binding site" evidence="5">
    <location>
        <position position="144"/>
    </location>
    <ligand>
        <name>AMP</name>
        <dbReference type="ChEBI" id="CHEBI:456215"/>
    </ligand>
</feature>
<keyword evidence="5 7" id="KW-0067">ATP-binding</keyword>
<comment type="domain">
    <text evidence="5">Consists of three domains, a large central CORE domain and two small peripheral domains, NMPbind and LID, which undergo movements during catalysis. The LID domain closes over the site of phosphoryl transfer upon ATP binding. Assembling and dissambling the active center during each catalytic cycle provides an effective means to prevent ATP hydrolysis.</text>
</comment>
<dbReference type="NCBIfam" id="NF001381">
    <property type="entry name" value="PRK00279.1-3"/>
    <property type="match status" value="1"/>
</dbReference>
<feature type="binding site" evidence="5">
    <location>
        <begin position="57"/>
        <end position="59"/>
    </location>
    <ligand>
        <name>AMP</name>
        <dbReference type="ChEBI" id="CHEBI:456215"/>
    </ligand>
</feature>
<keyword evidence="5" id="KW-0963">Cytoplasm</keyword>
<evidence type="ECO:0000256" key="2">
    <source>
        <dbReference type="ARBA" id="ARBA00022727"/>
    </source>
</evidence>
<keyword evidence="3 5" id="KW-0547">Nucleotide-binding</keyword>
<dbReference type="NCBIfam" id="NF011100">
    <property type="entry name" value="PRK14527.1"/>
    <property type="match status" value="1"/>
</dbReference>
<dbReference type="PANTHER" id="PTHR23359">
    <property type="entry name" value="NUCLEOTIDE KINASE"/>
    <property type="match status" value="1"/>
</dbReference>
<comment type="subunit">
    <text evidence="5 7">Monomer.</text>
</comment>
<dbReference type="Gene3D" id="3.40.50.300">
    <property type="entry name" value="P-loop containing nucleotide triphosphate hydrolases"/>
    <property type="match status" value="1"/>
</dbReference>
<accession>A0ABW8K3E0</accession>
<feature type="binding site" evidence="5">
    <location>
        <position position="31"/>
    </location>
    <ligand>
        <name>AMP</name>
        <dbReference type="ChEBI" id="CHEBI:456215"/>
    </ligand>
</feature>
<name>A0ABW8K3E0_9GAMM</name>
<comment type="function">
    <text evidence="5">Catalyzes the reversible transfer of the terminal phosphate group between ATP and AMP. Plays an important role in cellular energy homeostasis and in adenine nucleotide metabolism.</text>
</comment>
<evidence type="ECO:0000256" key="5">
    <source>
        <dbReference type="HAMAP-Rule" id="MF_00235"/>
    </source>
</evidence>
<proteinExistence type="inferred from homology"/>
<reference evidence="8 9" key="1">
    <citation type="submission" date="2020-10" db="EMBL/GenBank/DDBJ databases">
        <title>Phylogeny of dyella-like bacteria.</title>
        <authorList>
            <person name="Fu J."/>
        </authorList>
    </citation>
    <scope>NUCLEOTIDE SEQUENCE [LARGE SCALE GENOMIC DNA]</scope>
    <source>
        <strain evidence="8 9">BB4</strain>
    </source>
</reference>
<comment type="catalytic activity">
    <reaction evidence="5 7">
        <text>AMP + ATP = 2 ADP</text>
        <dbReference type="Rhea" id="RHEA:12973"/>
        <dbReference type="ChEBI" id="CHEBI:30616"/>
        <dbReference type="ChEBI" id="CHEBI:456215"/>
        <dbReference type="ChEBI" id="CHEBI:456216"/>
        <dbReference type="EC" id="2.7.4.3"/>
    </reaction>
</comment>
<comment type="similarity">
    <text evidence="5 6">Belongs to the adenylate kinase family.</text>
</comment>
<feature type="region of interest" description="NMP" evidence="5">
    <location>
        <begin position="30"/>
        <end position="59"/>
    </location>
</feature>
<feature type="binding site" evidence="5">
    <location>
        <position position="36"/>
    </location>
    <ligand>
        <name>AMP</name>
        <dbReference type="ChEBI" id="CHEBI:456215"/>
    </ligand>
</feature>
<dbReference type="CDD" id="cd01428">
    <property type="entry name" value="ADK"/>
    <property type="match status" value="1"/>
</dbReference>
<comment type="caution">
    <text evidence="8">The sequence shown here is derived from an EMBL/GenBank/DDBJ whole genome shotgun (WGS) entry which is preliminary data.</text>
</comment>
<dbReference type="NCBIfam" id="NF011105">
    <property type="entry name" value="PRK14532.1"/>
    <property type="match status" value="1"/>
</dbReference>
<dbReference type="GO" id="GO:0004017">
    <property type="term" value="F:AMP kinase activity"/>
    <property type="evidence" value="ECO:0007669"/>
    <property type="project" value="UniProtKB-EC"/>
</dbReference>
<dbReference type="Proteomes" id="UP001620408">
    <property type="component" value="Unassembled WGS sequence"/>
</dbReference>
<comment type="caution">
    <text evidence="5">Lacks conserved residue(s) required for the propagation of feature annotation.</text>
</comment>
<dbReference type="EMBL" id="JADIKD010000009">
    <property type="protein sequence ID" value="MFK2917105.1"/>
    <property type="molecule type" value="Genomic_DNA"/>
</dbReference>
<evidence type="ECO:0000256" key="3">
    <source>
        <dbReference type="ARBA" id="ARBA00022741"/>
    </source>
</evidence>
<evidence type="ECO:0000256" key="6">
    <source>
        <dbReference type="RuleBase" id="RU003330"/>
    </source>
</evidence>
<dbReference type="InterPro" id="IPR027417">
    <property type="entry name" value="P-loop_NTPase"/>
</dbReference>
<protein>
    <recommendedName>
        <fullName evidence="5 7">Adenylate kinase</fullName>
        <shortName evidence="5">AK</shortName>
        <ecNumber evidence="5 7">2.7.4.3</ecNumber>
    </recommendedName>
    <alternativeName>
        <fullName evidence="5">ATP-AMP transphosphorylase</fullName>
    </alternativeName>
    <alternativeName>
        <fullName evidence="5">ATP:AMP phosphotransferase</fullName>
    </alternativeName>
    <alternativeName>
        <fullName evidence="5">Adenylate monophosphate kinase</fullName>
    </alternativeName>
</protein>
<feature type="binding site" evidence="5">
    <location>
        <begin position="85"/>
        <end position="88"/>
    </location>
    <ligand>
        <name>AMP</name>
        <dbReference type="ChEBI" id="CHEBI:456215"/>
    </ligand>
</feature>
<comment type="subcellular location">
    <subcellularLocation>
        <location evidence="5 7">Cytoplasm</location>
    </subcellularLocation>
</comment>
<gene>
    <name evidence="5" type="primary">adk</name>
    <name evidence="8" type="ORF">ISS97_07510</name>
</gene>
<comment type="pathway">
    <text evidence="5">Purine metabolism; AMP biosynthesis via salvage pathway; AMP from ADP: step 1/1.</text>
</comment>
<keyword evidence="4 5" id="KW-0418">Kinase</keyword>
<keyword evidence="2 5" id="KW-0545">Nucleotide biosynthesis</keyword>
<feature type="binding site" evidence="5">
    <location>
        <position position="133"/>
    </location>
    <ligand>
        <name>AMP</name>
        <dbReference type="ChEBI" id="CHEBI:456215"/>
    </ligand>
</feature>
<evidence type="ECO:0000313" key="9">
    <source>
        <dbReference type="Proteomes" id="UP001620408"/>
    </source>
</evidence>
<dbReference type="InterPro" id="IPR000850">
    <property type="entry name" value="Adenylat/UMP-CMP_kin"/>
</dbReference>
<dbReference type="Pfam" id="PF00406">
    <property type="entry name" value="ADK"/>
    <property type="match status" value="1"/>
</dbReference>
<dbReference type="HAMAP" id="MF_00235">
    <property type="entry name" value="Adenylate_kinase_Adk"/>
    <property type="match status" value="1"/>
</dbReference>
<evidence type="ECO:0000256" key="7">
    <source>
        <dbReference type="RuleBase" id="RU003331"/>
    </source>
</evidence>
<dbReference type="PRINTS" id="PR00094">
    <property type="entry name" value="ADENYLTKNASE"/>
</dbReference>